<reference evidence="3" key="2">
    <citation type="submission" date="2025-09" db="UniProtKB">
        <authorList>
            <consortium name="Ensembl"/>
        </authorList>
    </citation>
    <scope>IDENTIFICATION</scope>
</reference>
<keyword evidence="2" id="KW-1133">Transmembrane helix</keyword>
<proteinExistence type="predicted"/>
<keyword evidence="4" id="KW-1185">Reference proteome</keyword>
<feature type="transmembrane region" description="Helical" evidence="2">
    <location>
        <begin position="31"/>
        <end position="52"/>
    </location>
</feature>
<dbReference type="AlphaFoldDB" id="A0A8C9J5R3"/>
<accession>A0A8C9J5R3</accession>
<keyword evidence="2" id="KW-0812">Transmembrane</keyword>
<dbReference type="Ensembl" id="ENSPTIT00000006697.1">
    <property type="protein sequence ID" value="ENSPTIP00000003002.1"/>
    <property type="gene ID" value="ENSPTIG00000005882.1"/>
</dbReference>
<organism evidence="3 4">
    <name type="scientific">Panthera tigris altaica</name>
    <name type="common">Siberian tiger</name>
    <dbReference type="NCBI Taxonomy" id="74533"/>
    <lineage>
        <taxon>Eukaryota</taxon>
        <taxon>Metazoa</taxon>
        <taxon>Chordata</taxon>
        <taxon>Craniata</taxon>
        <taxon>Vertebrata</taxon>
        <taxon>Euteleostomi</taxon>
        <taxon>Mammalia</taxon>
        <taxon>Eutheria</taxon>
        <taxon>Laurasiatheria</taxon>
        <taxon>Carnivora</taxon>
        <taxon>Feliformia</taxon>
        <taxon>Felidae</taxon>
        <taxon>Pantherinae</taxon>
        <taxon>Panthera</taxon>
    </lineage>
</organism>
<sequence length="116" mass="11589">MGPWGEPELLVWRPEAVASQPPGPVGLEVKMGALVLLLVLTLLCSLVPICVLRRPGAGPEASAPVPPTRVHPGDGLLPGPGDGADHTGLQGAVGAAASGGDEGPAGNKWWAAALAR</sequence>
<evidence type="ECO:0008006" key="5">
    <source>
        <dbReference type="Google" id="ProtNLM"/>
    </source>
</evidence>
<evidence type="ECO:0000256" key="1">
    <source>
        <dbReference type="SAM" id="MobiDB-lite"/>
    </source>
</evidence>
<dbReference type="Proteomes" id="UP000675900">
    <property type="component" value="Unassembled WGS sequence"/>
</dbReference>
<protein>
    <recommendedName>
        <fullName evidence="5">Zinc transporter ZIP1</fullName>
    </recommendedName>
</protein>
<feature type="region of interest" description="Disordered" evidence="1">
    <location>
        <begin position="57"/>
        <end position="105"/>
    </location>
</feature>
<reference evidence="3" key="1">
    <citation type="submission" date="2025-08" db="UniProtKB">
        <authorList>
            <consortium name="Ensembl"/>
        </authorList>
    </citation>
    <scope>IDENTIFICATION</scope>
</reference>
<evidence type="ECO:0000313" key="3">
    <source>
        <dbReference type="Ensembl" id="ENSPTIP00000003002.1"/>
    </source>
</evidence>
<evidence type="ECO:0000313" key="4">
    <source>
        <dbReference type="Proteomes" id="UP000675900"/>
    </source>
</evidence>
<keyword evidence="2" id="KW-0472">Membrane</keyword>
<evidence type="ECO:0000256" key="2">
    <source>
        <dbReference type="SAM" id="Phobius"/>
    </source>
</evidence>
<name>A0A8C9J5R3_PANTA</name>
<dbReference type="GeneTree" id="ENSGT00940000157062"/>